<dbReference type="PROSITE" id="PS50011">
    <property type="entry name" value="PROTEIN_KINASE_DOM"/>
    <property type="match status" value="1"/>
</dbReference>
<keyword evidence="2" id="KW-0808">Transferase</keyword>
<organism evidence="11 12">
    <name type="scientific">Chlamydomonas incerta</name>
    <dbReference type="NCBI Taxonomy" id="51695"/>
    <lineage>
        <taxon>Eukaryota</taxon>
        <taxon>Viridiplantae</taxon>
        <taxon>Chlorophyta</taxon>
        <taxon>core chlorophytes</taxon>
        <taxon>Chlorophyceae</taxon>
        <taxon>CS clade</taxon>
        <taxon>Chlamydomonadales</taxon>
        <taxon>Chlamydomonadaceae</taxon>
        <taxon>Chlamydomonas</taxon>
    </lineage>
</organism>
<keyword evidence="3 7" id="KW-0547">Nucleotide-binding</keyword>
<dbReference type="AlphaFoldDB" id="A0A835SYS5"/>
<dbReference type="Pfam" id="PF00069">
    <property type="entry name" value="Pkinase"/>
    <property type="match status" value="1"/>
</dbReference>
<sequence>MVAPDSPFSGTASPCAPHAASKLRAHLSAASDNFLLRRAVAPGPPGQHPGQLGATLHSLSTDFGGSDSPVGHPHGPQHQSLFKHAGTADLGSPYAGAAASASAFAAPPAHARSCSQLHLQVPSSPGSPLTLPNIHAHSQQNHPLNQHLHSAAHHPHHHHAHSQGGKLFDCISAPQPDVLVDRTSPAGPPGEPVPAVPAAPQHAAAPSFARTSSSPSGAAAPAPGSSLLLATAANIPPAMRRTHWSLGDYEVTRRIYKGATSAVYQATCLRSGLPVALKVYFLNKVPPNAMHMIAREITIHADVAHKHIAMLYGAFQEEGRLVLVQEYAARGDLYGIYRALRRRMTEEQVTELVMVPFLEALSYLHSRGVCHRDVKPENLLYTQDWKLLIADFGVSINLNQERAVTRAGTLDYMAPEVERCPIKYQPQDNKNVPGLAYTTAVDIWATGVLAYELLVGFPPFVTDNNGQLQAPQAGAGAEFLAQCTRKTLSFPASMSSAAREFIGWALAEDPQERPTSVELLNHSWLRRALQRRLLMSRSSNKVGSSDVGSGSPSAAGSPTAGSGVGSSGRAPSGRAPSRLNLTVSASSPPGPGFSQMPGLGCGGSGGVPSAVAAGSFLGGDVAAAASAAVAVPPHPHPHPQPQLVMSMSAVVGAPHLQSGSAASPLPSCALSSGAYPDALGPVGMMSEGPSVCGGRGNSGSGTTSGGDASGGEDAMEVEMECMAGAGATVDA</sequence>
<dbReference type="GO" id="GO:0004674">
    <property type="term" value="F:protein serine/threonine kinase activity"/>
    <property type="evidence" value="ECO:0007669"/>
    <property type="project" value="UniProtKB-KW"/>
</dbReference>
<protein>
    <recommendedName>
        <fullName evidence="10">Protein kinase domain-containing protein</fullName>
    </recommendedName>
</protein>
<evidence type="ECO:0000256" key="9">
    <source>
        <dbReference type="SAM" id="MobiDB-lite"/>
    </source>
</evidence>
<feature type="region of interest" description="Disordered" evidence="9">
    <location>
        <begin position="537"/>
        <end position="597"/>
    </location>
</feature>
<keyword evidence="5 7" id="KW-0067">ATP-binding</keyword>
<comment type="caution">
    <text evidence="11">The sequence shown here is derived from an EMBL/GenBank/DDBJ whole genome shotgun (WGS) entry which is preliminary data.</text>
</comment>
<dbReference type="OrthoDB" id="377346at2759"/>
<feature type="binding site" evidence="7">
    <location>
        <position position="278"/>
    </location>
    <ligand>
        <name>ATP</name>
        <dbReference type="ChEBI" id="CHEBI:30616"/>
    </ligand>
</feature>
<feature type="cross-link" description="Glycyl lysine isopeptide (Lys-Gly) (interchain with G-Cter in SUMO2)" evidence="8">
    <location>
        <position position="375"/>
    </location>
</feature>
<evidence type="ECO:0000256" key="5">
    <source>
        <dbReference type="ARBA" id="ARBA00022840"/>
    </source>
</evidence>
<feature type="binding site" evidence="7">
    <location>
        <begin position="377"/>
        <end position="378"/>
    </location>
    <ligand>
        <name>ATP</name>
        <dbReference type="ChEBI" id="CHEBI:30616"/>
    </ligand>
</feature>
<accession>A0A835SYS5</accession>
<evidence type="ECO:0000256" key="6">
    <source>
        <dbReference type="PIRSR" id="PIRSR630616-1"/>
    </source>
</evidence>
<name>A0A835SYS5_CHLIN</name>
<feature type="binding site" evidence="7">
    <location>
        <begin position="326"/>
        <end position="328"/>
    </location>
    <ligand>
        <name>ATP</name>
        <dbReference type="ChEBI" id="CHEBI:30616"/>
    </ligand>
</feature>
<dbReference type="GO" id="GO:0005524">
    <property type="term" value="F:ATP binding"/>
    <property type="evidence" value="ECO:0007669"/>
    <property type="project" value="UniProtKB-KW"/>
</dbReference>
<proteinExistence type="predicted"/>
<feature type="active site" description="Proton acceptor" evidence="6">
    <location>
        <position position="373"/>
    </location>
</feature>
<evidence type="ECO:0000256" key="3">
    <source>
        <dbReference type="ARBA" id="ARBA00022741"/>
    </source>
</evidence>
<evidence type="ECO:0000313" key="11">
    <source>
        <dbReference type="EMBL" id="KAG2434206.1"/>
    </source>
</evidence>
<keyword evidence="1" id="KW-0723">Serine/threonine-protein kinase</keyword>
<dbReference type="SUPFAM" id="SSF56112">
    <property type="entry name" value="Protein kinase-like (PK-like)"/>
    <property type="match status" value="1"/>
</dbReference>
<feature type="compositionally biased region" description="Pro residues" evidence="9">
    <location>
        <begin position="186"/>
        <end position="197"/>
    </location>
</feature>
<feature type="domain" description="Protein kinase" evidence="10">
    <location>
        <begin position="249"/>
        <end position="525"/>
    </location>
</feature>
<dbReference type="Gene3D" id="1.10.510.10">
    <property type="entry name" value="Transferase(Phosphotransferase) domain 1"/>
    <property type="match status" value="1"/>
</dbReference>
<dbReference type="EMBL" id="JAEHOC010000017">
    <property type="protein sequence ID" value="KAG2434206.1"/>
    <property type="molecule type" value="Genomic_DNA"/>
</dbReference>
<evidence type="ECO:0000256" key="7">
    <source>
        <dbReference type="PIRSR" id="PIRSR630616-2"/>
    </source>
</evidence>
<dbReference type="InterPro" id="IPR011009">
    <property type="entry name" value="Kinase-like_dom_sf"/>
</dbReference>
<dbReference type="PANTHER" id="PTHR24350">
    <property type="entry name" value="SERINE/THREONINE-PROTEIN KINASE IAL-RELATED"/>
    <property type="match status" value="1"/>
</dbReference>
<dbReference type="Proteomes" id="UP000650467">
    <property type="component" value="Unassembled WGS sequence"/>
</dbReference>
<feature type="region of interest" description="Disordered" evidence="9">
    <location>
        <begin position="39"/>
        <end position="81"/>
    </location>
</feature>
<evidence type="ECO:0000256" key="8">
    <source>
        <dbReference type="PIRSR" id="PIRSR630616-3"/>
    </source>
</evidence>
<dbReference type="InterPro" id="IPR030616">
    <property type="entry name" value="Aur-like"/>
</dbReference>
<evidence type="ECO:0000256" key="2">
    <source>
        <dbReference type="ARBA" id="ARBA00022679"/>
    </source>
</evidence>
<keyword evidence="12" id="KW-1185">Reference proteome</keyword>
<feature type="region of interest" description="Disordered" evidence="9">
    <location>
        <begin position="180"/>
        <end position="223"/>
    </location>
</feature>
<dbReference type="InterPro" id="IPR000719">
    <property type="entry name" value="Prot_kinase_dom"/>
</dbReference>
<evidence type="ECO:0000256" key="1">
    <source>
        <dbReference type="ARBA" id="ARBA00022527"/>
    </source>
</evidence>
<keyword evidence="4" id="KW-0418">Kinase</keyword>
<evidence type="ECO:0000256" key="4">
    <source>
        <dbReference type="ARBA" id="ARBA00022777"/>
    </source>
</evidence>
<gene>
    <name evidence="11" type="ORF">HXX76_007932</name>
</gene>
<dbReference type="SMART" id="SM00220">
    <property type="entry name" value="S_TKc"/>
    <property type="match status" value="1"/>
</dbReference>
<feature type="binding site" evidence="7">
    <location>
        <position position="391"/>
    </location>
    <ligand>
        <name>ATP</name>
        <dbReference type="ChEBI" id="CHEBI:30616"/>
    </ligand>
</feature>
<evidence type="ECO:0000259" key="10">
    <source>
        <dbReference type="PROSITE" id="PS50011"/>
    </source>
</evidence>
<feature type="compositionally biased region" description="Low complexity" evidence="9">
    <location>
        <begin position="198"/>
        <end position="223"/>
    </location>
</feature>
<dbReference type="InterPro" id="IPR008271">
    <property type="entry name" value="Ser/Thr_kinase_AS"/>
</dbReference>
<reference evidence="11" key="1">
    <citation type="journal article" date="2020" name="bioRxiv">
        <title>Comparative genomics of Chlamydomonas.</title>
        <authorList>
            <person name="Craig R.J."/>
            <person name="Hasan A.R."/>
            <person name="Ness R.W."/>
            <person name="Keightley P.D."/>
        </authorList>
    </citation>
    <scope>NUCLEOTIDE SEQUENCE</scope>
    <source>
        <strain evidence="11">SAG 7.73</strain>
    </source>
</reference>
<feature type="region of interest" description="Disordered" evidence="9">
    <location>
        <begin position="690"/>
        <end position="712"/>
    </location>
</feature>
<feature type="compositionally biased region" description="Gly residues" evidence="9">
    <location>
        <begin position="691"/>
        <end position="709"/>
    </location>
</feature>
<dbReference type="FunFam" id="1.10.510.10:FF:000813">
    <property type="entry name" value="Aurora-like kinase"/>
    <property type="match status" value="1"/>
</dbReference>
<evidence type="ECO:0000313" key="12">
    <source>
        <dbReference type="Proteomes" id="UP000650467"/>
    </source>
</evidence>
<dbReference type="PROSITE" id="PS00108">
    <property type="entry name" value="PROTEIN_KINASE_ST"/>
    <property type="match status" value="1"/>
</dbReference>
<feature type="compositionally biased region" description="Low complexity" evidence="9">
    <location>
        <begin position="538"/>
        <end position="561"/>
    </location>
</feature>